<dbReference type="InterPro" id="IPR004276">
    <property type="entry name" value="GlycoTrans_28_N"/>
</dbReference>
<feature type="non-terminal residue" evidence="2">
    <location>
        <position position="135"/>
    </location>
</feature>
<feature type="domain" description="Glycosyltransferase family 28 N-terminal" evidence="1">
    <location>
        <begin position="8"/>
        <end position="77"/>
    </location>
</feature>
<name>A0A9X8HHA0_APHAT</name>
<dbReference type="PANTHER" id="PTHR48050">
    <property type="entry name" value="STEROL 3-BETA-GLUCOSYLTRANSFERASE"/>
    <property type="match status" value="1"/>
</dbReference>
<dbReference type="GO" id="GO:0016758">
    <property type="term" value="F:hexosyltransferase activity"/>
    <property type="evidence" value="ECO:0007669"/>
    <property type="project" value="InterPro"/>
</dbReference>
<evidence type="ECO:0000259" key="1">
    <source>
        <dbReference type="Pfam" id="PF03033"/>
    </source>
</evidence>
<evidence type="ECO:0000313" key="2">
    <source>
        <dbReference type="EMBL" id="RLO13585.1"/>
    </source>
</evidence>
<reference evidence="2 3" key="1">
    <citation type="journal article" date="2018" name="J. Invertebr. Pathol.">
        <title>New genotyping method for the causative agent of crayfish plague (Aphanomyces astaci) based on whole genome data.</title>
        <authorList>
            <person name="Minardi D."/>
            <person name="Studholme D.J."/>
            <person name="van der Giezen M."/>
            <person name="Pretto T."/>
            <person name="Oidtmann B."/>
        </authorList>
    </citation>
    <scope>NUCLEOTIDE SEQUENCE [LARGE SCALE GENOMIC DNA]</scope>
    <source>
        <strain evidence="2 3">KB13</strain>
    </source>
</reference>
<dbReference type="InterPro" id="IPR050426">
    <property type="entry name" value="Glycosyltransferase_28"/>
</dbReference>
<evidence type="ECO:0000313" key="3">
    <source>
        <dbReference type="Proteomes" id="UP000275652"/>
    </source>
</evidence>
<accession>A0A9X8HHA0</accession>
<organism evidence="2 3">
    <name type="scientific">Aphanomyces astaci</name>
    <name type="common">Crayfish plague agent</name>
    <dbReference type="NCBI Taxonomy" id="112090"/>
    <lineage>
        <taxon>Eukaryota</taxon>
        <taxon>Sar</taxon>
        <taxon>Stramenopiles</taxon>
        <taxon>Oomycota</taxon>
        <taxon>Saprolegniomycetes</taxon>
        <taxon>Saprolegniales</taxon>
        <taxon>Verrucalvaceae</taxon>
        <taxon>Aphanomyces</taxon>
    </lineage>
</organism>
<dbReference type="Pfam" id="PF03033">
    <property type="entry name" value="Glyco_transf_28"/>
    <property type="match status" value="1"/>
</dbReference>
<comment type="caution">
    <text evidence="2">The sequence shown here is derived from an EMBL/GenBank/DDBJ whole genome shotgun (WGS) entry which is preliminary data.</text>
</comment>
<dbReference type="AlphaFoldDB" id="A0A9X8HHA0"/>
<sequence>MPSTPKNIVIVSVGTRGDIQPYCVLGVALTALGHNVTIASETRLENLITSEFKLPFRPIVGDLVGGLFDESFQVRFRNSRVLEFLDLMDQWNVQYDKQLILASYVSALRGADVVIGGPLCTAQSYSVAEAMGATW</sequence>
<dbReference type="SUPFAM" id="SSF53756">
    <property type="entry name" value="UDP-Glycosyltransferase/glycogen phosphorylase"/>
    <property type="match status" value="1"/>
</dbReference>
<dbReference type="PANTHER" id="PTHR48050:SF19">
    <property type="entry name" value="GLYCOSYL TRANSFERASE FAMILY 28 C-TERMINAL DOMAIN-CONTAINING PROTEIN-RELATED"/>
    <property type="match status" value="1"/>
</dbReference>
<dbReference type="GO" id="GO:0005975">
    <property type="term" value="P:carbohydrate metabolic process"/>
    <property type="evidence" value="ECO:0007669"/>
    <property type="project" value="InterPro"/>
</dbReference>
<dbReference type="Proteomes" id="UP000275652">
    <property type="component" value="Unassembled WGS sequence"/>
</dbReference>
<protein>
    <recommendedName>
        <fullName evidence="1">Glycosyltransferase family 28 N-terminal domain-containing protein</fullName>
    </recommendedName>
</protein>
<dbReference type="Gene3D" id="3.40.50.2000">
    <property type="entry name" value="Glycogen Phosphorylase B"/>
    <property type="match status" value="1"/>
</dbReference>
<gene>
    <name evidence="2" type="ORF">DYB28_009162</name>
</gene>
<proteinExistence type="predicted"/>
<dbReference type="EMBL" id="QUTI01004637">
    <property type="protein sequence ID" value="RLO13585.1"/>
    <property type="molecule type" value="Genomic_DNA"/>
</dbReference>